<reference evidence="1 2" key="1">
    <citation type="journal article" date="2019" name="PLoS Pathog.">
        <title>Genome sequence of the bovine parasite Schistosoma bovis Tanzania.</title>
        <authorList>
            <person name="Oey H."/>
            <person name="Zakrzewski M."/>
            <person name="Gobert G."/>
            <person name="Gravermann K."/>
            <person name="Stoye J."/>
            <person name="Jones M."/>
            <person name="Mcmanus D."/>
            <person name="Krause L."/>
        </authorList>
    </citation>
    <scope>NUCLEOTIDE SEQUENCE [LARGE SCALE GENOMIC DNA]</scope>
    <source>
        <strain evidence="1 2">TAN1997</strain>
    </source>
</reference>
<organism evidence="1 2">
    <name type="scientific">Schistosoma bovis</name>
    <name type="common">Blood fluke</name>
    <dbReference type="NCBI Taxonomy" id="6184"/>
    <lineage>
        <taxon>Eukaryota</taxon>
        <taxon>Metazoa</taxon>
        <taxon>Spiralia</taxon>
        <taxon>Lophotrochozoa</taxon>
        <taxon>Platyhelminthes</taxon>
        <taxon>Trematoda</taxon>
        <taxon>Digenea</taxon>
        <taxon>Strigeidida</taxon>
        <taxon>Schistosomatoidea</taxon>
        <taxon>Schistosomatidae</taxon>
        <taxon>Schistosoma</taxon>
    </lineage>
</organism>
<keyword evidence="2" id="KW-1185">Reference proteome</keyword>
<dbReference type="Proteomes" id="UP000290809">
    <property type="component" value="Unassembled WGS sequence"/>
</dbReference>
<feature type="non-terminal residue" evidence="1">
    <location>
        <position position="1"/>
    </location>
</feature>
<proteinExistence type="predicted"/>
<accession>A0A430PZH2</accession>
<evidence type="ECO:0000313" key="2">
    <source>
        <dbReference type="Proteomes" id="UP000290809"/>
    </source>
</evidence>
<comment type="caution">
    <text evidence="1">The sequence shown here is derived from an EMBL/GenBank/DDBJ whole genome shotgun (WGS) entry which is preliminary data.</text>
</comment>
<gene>
    <name evidence="1" type="ORF">DC041_0010707</name>
</gene>
<protein>
    <submittedName>
        <fullName evidence="1">Uncharacterized protein</fullName>
    </submittedName>
</protein>
<name>A0A430PZH2_SCHBO</name>
<dbReference type="STRING" id="6184.A0A430PZH2"/>
<sequence>AAKRAGKDVNVKAVMDTWMKQMNYPLVIIQRNADGQFQFVQKHYLEPQDAKSPKNPSPYNVTRFTLTCYYINNYNNSNNNDNNNSERESCFR</sequence>
<evidence type="ECO:0000313" key="1">
    <source>
        <dbReference type="EMBL" id="RTG80815.1"/>
    </source>
</evidence>
<dbReference type="EMBL" id="QMKO01003836">
    <property type="protein sequence ID" value="RTG80815.1"/>
    <property type="molecule type" value="Genomic_DNA"/>
</dbReference>
<dbReference type="AlphaFoldDB" id="A0A430PZH2"/>